<name>A0ABM9PHT6_9FLAO</name>
<evidence type="ECO:0000256" key="4">
    <source>
        <dbReference type="ARBA" id="ARBA00023002"/>
    </source>
</evidence>
<evidence type="ECO:0000259" key="5">
    <source>
        <dbReference type="Pfam" id="PF01494"/>
    </source>
</evidence>
<dbReference type="PANTHER" id="PTHR46496">
    <property type="match status" value="1"/>
</dbReference>
<dbReference type="SUPFAM" id="SSF51905">
    <property type="entry name" value="FAD/NAD(P)-binding domain"/>
    <property type="match status" value="1"/>
</dbReference>
<dbReference type="PANTHER" id="PTHR46496:SF1">
    <property type="entry name" value="ZEAXANTHIN EPOXIDASE, CHLOROPLASTIC"/>
    <property type="match status" value="1"/>
</dbReference>
<evidence type="ECO:0000313" key="6">
    <source>
        <dbReference type="EMBL" id="CAL2105167.1"/>
    </source>
</evidence>
<keyword evidence="3" id="KW-0274">FAD</keyword>
<reference evidence="6 7" key="1">
    <citation type="submission" date="2024-05" db="EMBL/GenBank/DDBJ databases">
        <authorList>
            <person name="Duchaud E."/>
        </authorList>
    </citation>
    <scope>NUCLEOTIDE SEQUENCE [LARGE SCALE GENOMIC DNA]</scope>
    <source>
        <strain evidence="6">Ena-SAMPLE-TAB-13-05-2024-13:56:06:370-140305</strain>
    </source>
</reference>
<protein>
    <submittedName>
        <fullName evidence="6">FAD_binding_3 domain-containing protein</fullName>
    </submittedName>
</protein>
<evidence type="ECO:0000256" key="1">
    <source>
        <dbReference type="ARBA" id="ARBA00001974"/>
    </source>
</evidence>
<sequence>MSKNIAIIGGGIGGLTTALCFEKLNIPYTLYEKTPVIKEVGAGIWMPPNALQVFEWINPQLLKAIIDSGNSLDVIRLADHQLKSISNSEQTFVKEKFGYTTIAIHRGTLQKILLNFCDQKNIQLNKGFEKYSINSDTSFNIHFSDNTIVKSDSILGADGLNSKVRNQLFPKSNLRYSGQTCWRGISNFTLPNELTNVGFTLWGKQLQFGVSKIAQDKVYWFAVKLSPPNYKGIDNHKEHLLHLFSEFTPIVNQLISNTTVEKIIKNDIYDLNVLSKWHNGEICLLGDAAHGMTPDLGQGGAQAIEDAYFISNFLKRYHLNFNTAYNEFYKHRKPKVQHLVRQSRFTSKIAITNKIGELIRNFILKSTPDKLMQKQMYSIYKLNNYQFI</sequence>
<accession>A0ABM9PHT6</accession>
<dbReference type="Proteomes" id="UP001497602">
    <property type="component" value="Unassembled WGS sequence"/>
</dbReference>
<gene>
    <name evidence="6" type="ORF">T190115A13A_130042</name>
</gene>
<keyword evidence="7" id="KW-1185">Reference proteome</keyword>
<dbReference type="PRINTS" id="PR00420">
    <property type="entry name" value="RNGMNOXGNASE"/>
</dbReference>
<dbReference type="EMBL" id="CAXJRC010000004">
    <property type="protein sequence ID" value="CAL2105167.1"/>
    <property type="molecule type" value="Genomic_DNA"/>
</dbReference>
<organism evidence="6 7">
    <name type="scientific">Tenacibaculum vairaonense</name>
    <dbReference type="NCBI Taxonomy" id="3137860"/>
    <lineage>
        <taxon>Bacteria</taxon>
        <taxon>Pseudomonadati</taxon>
        <taxon>Bacteroidota</taxon>
        <taxon>Flavobacteriia</taxon>
        <taxon>Flavobacteriales</taxon>
        <taxon>Flavobacteriaceae</taxon>
        <taxon>Tenacibaculum</taxon>
    </lineage>
</organism>
<comment type="cofactor">
    <cofactor evidence="1">
        <name>FAD</name>
        <dbReference type="ChEBI" id="CHEBI:57692"/>
    </cofactor>
</comment>
<evidence type="ECO:0000256" key="2">
    <source>
        <dbReference type="ARBA" id="ARBA00022630"/>
    </source>
</evidence>
<dbReference type="Pfam" id="PF01494">
    <property type="entry name" value="FAD_binding_3"/>
    <property type="match status" value="1"/>
</dbReference>
<keyword evidence="2" id="KW-0285">Flavoprotein</keyword>
<dbReference type="InterPro" id="IPR036188">
    <property type="entry name" value="FAD/NAD-bd_sf"/>
</dbReference>
<feature type="domain" description="FAD-binding" evidence="5">
    <location>
        <begin position="5"/>
        <end position="311"/>
    </location>
</feature>
<comment type="caution">
    <text evidence="6">The sequence shown here is derived from an EMBL/GenBank/DDBJ whole genome shotgun (WGS) entry which is preliminary data.</text>
</comment>
<dbReference type="InterPro" id="IPR002938">
    <property type="entry name" value="FAD-bd"/>
</dbReference>
<proteinExistence type="predicted"/>
<dbReference type="RefSeq" id="WP_348736977.1">
    <property type="nucleotide sequence ID" value="NZ_CAXJRC010000004.1"/>
</dbReference>
<keyword evidence="4" id="KW-0560">Oxidoreductase</keyword>
<evidence type="ECO:0000313" key="7">
    <source>
        <dbReference type="Proteomes" id="UP001497602"/>
    </source>
</evidence>
<dbReference type="Gene3D" id="3.50.50.60">
    <property type="entry name" value="FAD/NAD(P)-binding domain"/>
    <property type="match status" value="1"/>
</dbReference>
<evidence type="ECO:0000256" key="3">
    <source>
        <dbReference type="ARBA" id="ARBA00022827"/>
    </source>
</evidence>